<name>A0A9D2SA87_9FIRM</name>
<accession>A0A9D2SA87</accession>
<dbReference type="InterPro" id="IPR015797">
    <property type="entry name" value="NUDIX_hydrolase-like_dom_sf"/>
</dbReference>
<proteinExistence type="predicted"/>
<dbReference type="AlphaFoldDB" id="A0A9D2SA87"/>
<comment type="caution">
    <text evidence="4">The sequence shown here is derived from an EMBL/GenBank/DDBJ whole genome shotgun (WGS) entry which is preliminary data.</text>
</comment>
<dbReference type="Pfam" id="PF00293">
    <property type="entry name" value="NUDIX"/>
    <property type="match status" value="1"/>
</dbReference>
<dbReference type="PANTHER" id="PTHR11839:SF18">
    <property type="entry name" value="NUDIX HYDROLASE DOMAIN-CONTAINING PROTEIN"/>
    <property type="match status" value="1"/>
</dbReference>
<dbReference type="GO" id="GO:0006753">
    <property type="term" value="P:nucleoside phosphate metabolic process"/>
    <property type="evidence" value="ECO:0007669"/>
    <property type="project" value="TreeGrafter"/>
</dbReference>
<evidence type="ECO:0000256" key="1">
    <source>
        <dbReference type="ARBA" id="ARBA00001946"/>
    </source>
</evidence>
<dbReference type="EMBL" id="DWXO01000003">
    <property type="protein sequence ID" value="HJB79399.1"/>
    <property type="molecule type" value="Genomic_DNA"/>
</dbReference>
<dbReference type="SUPFAM" id="SSF55811">
    <property type="entry name" value="Nudix"/>
    <property type="match status" value="1"/>
</dbReference>
<dbReference type="GO" id="GO:0019693">
    <property type="term" value="P:ribose phosphate metabolic process"/>
    <property type="evidence" value="ECO:0007669"/>
    <property type="project" value="TreeGrafter"/>
</dbReference>
<reference evidence="4" key="2">
    <citation type="submission" date="2021-04" db="EMBL/GenBank/DDBJ databases">
        <authorList>
            <person name="Gilroy R."/>
        </authorList>
    </citation>
    <scope>NUCLEOTIDE SEQUENCE</scope>
    <source>
        <strain evidence="4">CHK192-8294</strain>
    </source>
</reference>
<dbReference type="FunFam" id="3.90.79.10:FF:000024">
    <property type="entry name" value="ADP-ribose pyrophosphatase"/>
    <property type="match status" value="1"/>
</dbReference>
<sequence length="178" mass="19777">MELWEKTVESETLFEGKIVTLKLDKAQLVNGRIARREVVEHPGGVAVLPLFDDGTVSIVRQFRYPFQAVVTELPAGKLEKGEDHRPAALRELEEEVGVTCGKLTYLGCLYLSPGFSSEVLHMYLAQDLKQGACHPDDDEFLEVERVPFAQLAQQVMDGEIVDAKTVALVLKVKQLLGL</sequence>
<dbReference type="GO" id="GO:0016787">
    <property type="term" value="F:hydrolase activity"/>
    <property type="evidence" value="ECO:0007669"/>
    <property type="project" value="UniProtKB-KW"/>
</dbReference>
<protein>
    <submittedName>
        <fullName evidence="4">NUDIX hydrolase</fullName>
    </submittedName>
</protein>
<evidence type="ECO:0000259" key="3">
    <source>
        <dbReference type="PROSITE" id="PS51462"/>
    </source>
</evidence>
<comment type="cofactor">
    <cofactor evidence="1">
        <name>Mg(2+)</name>
        <dbReference type="ChEBI" id="CHEBI:18420"/>
    </cofactor>
</comment>
<evidence type="ECO:0000313" key="4">
    <source>
        <dbReference type="EMBL" id="HJB79399.1"/>
    </source>
</evidence>
<feature type="domain" description="Nudix hydrolase" evidence="3">
    <location>
        <begin position="40"/>
        <end position="168"/>
    </location>
</feature>
<dbReference type="Proteomes" id="UP000823921">
    <property type="component" value="Unassembled WGS sequence"/>
</dbReference>
<dbReference type="InterPro" id="IPR020084">
    <property type="entry name" value="NUDIX_hydrolase_CS"/>
</dbReference>
<reference evidence="4" key="1">
    <citation type="journal article" date="2021" name="PeerJ">
        <title>Extensive microbial diversity within the chicken gut microbiome revealed by metagenomics and culture.</title>
        <authorList>
            <person name="Gilroy R."/>
            <person name="Ravi A."/>
            <person name="Getino M."/>
            <person name="Pursley I."/>
            <person name="Horton D.L."/>
            <person name="Alikhan N.F."/>
            <person name="Baker D."/>
            <person name="Gharbi K."/>
            <person name="Hall N."/>
            <person name="Watson M."/>
            <person name="Adriaenssens E.M."/>
            <person name="Foster-Nyarko E."/>
            <person name="Jarju S."/>
            <person name="Secka A."/>
            <person name="Antonio M."/>
            <person name="Oren A."/>
            <person name="Chaudhuri R.R."/>
            <person name="La Ragione R."/>
            <person name="Hildebrand F."/>
            <person name="Pallen M.J."/>
        </authorList>
    </citation>
    <scope>NUCLEOTIDE SEQUENCE</scope>
    <source>
        <strain evidence="4">CHK192-8294</strain>
    </source>
</reference>
<evidence type="ECO:0000256" key="2">
    <source>
        <dbReference type="ARBA" id="ARBA00022801"/>
    </source>
</evidence>
<evidence type="ECO:0000313" key="5">
    <source>
        <dbReference type="Proteomes" id="UP000823921"/>
    </source>
</evidence>
<organism evidence="4 5">
    <name type="scientific">Candidatus Flavonifractor intestinigallinarum</name>
    <dbReference type="NCBI Taxonomy" id="2838586"/>
    <lineage>
        <taxon>Bacteria</taxon>
        <taxon>Bacillati</taxon>
        <taxon>Bacillota</taxon>
        <taxon>Clostridia</taxon>
        <taxon>Eubacteriales</taxon>
        <taxon>Oscillospiraceae</taxon>
        <taxon>Flavonifractor</taxon>
    </lineage>
</organism>
<dbReference type="InterPro" id="IPR000086">
    <property type="entry name" value="NUDIX_hydrolase_dom"/>
</dbReference>
<dbReference type="GO" id="GO:0005829">
    <property type="term" value="C:cytosol"/>
    <property type="evidence" value="ECO:0007669"/>
    <property type="project" value="TreeGrafter"/>
</dbReference>
<keyword evidence="2 4" id="KW-0378">Hydrolase</keyword>
<dbReference type="Gene3D" id="3.90.79.10">
    <property type="entry name" value="Nucleoside Triphosphate Pyrophosphohydrolase"/>
    <property type="match status" value="1"/>
</dbReference>
<dbReference type="PROSITE" id="PS51462">
    <property type="entry name" value="NUDIX"/>
    <property type="match status" value="1"/>
</dbReference>
<gene>
    <name evidence="4" type="ORF">H9712_00250</name>
</gene>
<dbReference type="PROSITE" id="PS00893">
    <property type="entry name" value="NUDIX_BOX"/>
    <property type="match status" value="1"/>
</dbReference>
<dbReference type="PANTHER" id="PTHR11839">
    <property type="entry name" value="UDP/ADP-SUGAR PYROPHOSPHATASE"/>
    <property type="match status" value="1"/>
</dbReference>
<dbReference type="CDD" id="cd03424">
    <property type="entry name" value="NUDIX_ADPRase_Nudt5_UGPPase_Nudt14"/>
    <property type="match status" value="1"/>
</dbReference>